<keyword evidence="2" id="KW-1185">Reference proteome</keyword>
<evidence type="ECO:0000313" key="2">
    <source>
        <dbReference type="Proteomes" id="UP000541154"/>
    </source>
</evidence>
<sequence length="287" mass="32173">MTNTARTANYRTVWDNVRMVATAMERPIDLVQVPRHISVPYAAVLDRNLPNLVKRYTLPTKDVSQLTFTFDGFILSGIIVNGTIVGYNGQTWCSVRVDGLKDLHIAAFSGCFTAIQVKDVNGWQLQWYGQCLENGSFSRLEWESPRSDFLISYDKDSKVIEIACRNDTGRHTLFPTLTPVDSSLTLSCLYDRHKRSHGLYPLWTFTIDFRQVTAVNAYINPVWGQFAVSALEFVCKDRVQLPGPSSTSDLKLSFPLFPEEIVTTLSVGSAPDDGNMALTFTTNKTVP</sequence>
<evidence type="ECO:0000313" key="1">
    <source>
        <dbReference type="EMBL" id="KAF5855994.1"/>
    </source>
</evidence>
<dbReference type="EMBL" id="SPNV01000360">
    <property type="protein sequence ID" value="KAF5855994.1"/>
    <property type="molecule type" value="Genomic_DNA"/>
</dbReference>
<proteinExistence type="predicted"/>
<comment type="caution">
    <text evidence="1">The sequence shown here is derived from an EMBL/GenBank/DDBJ whole genome shotgun (WGS) entry which is preliminary data.</text>
</comment>
<name>A0A8H5ZX45_PETAA</name>
<gene>
    <name evidence="1" type="ORF">ETB97_008113</name>
</gene>
<dbReference type="AlphaFoldDB" id="A0A8H5ZX45"/>
<reference evidence="1 2" key="1">
    <citation type="submission" date="2019-04" db="EMBL/GenBank/DDBJ databases">
        <title>Aspergillus burnettii sp. nov., novel species from soil in southeast Queensland.</title>
        <authorList>
            <person name="Gilchrist C.L.M."/>
            <person name="Pitt J.I."/>
            <person name="Lange L."/>
            <person name="Lacey H.J."/>
            <person name="Vuong D."/>
            <person name="Midgley D.J."/>
            <person name="Greenfield P."/>
            <person name="Bradbury M."/>
            <person name="Lacey E."/>
            <person name="Busk P.K."/>
            <person name="Pilgaard B."/>
            <person name="Chooi Y.H."/>
            <person name="Piggott A.M."/>
        </authorList>
    </citation>
    <scope>NUCLEOTIDE SEQUENCE [LARGE SCALE GENOMIC DNA]</scope>
    <source>
        <strain evidence="1 2">FRR 5400</strain>
    </source>
</reference>
<organism evidence="1 2">
    <name type="scientific">Petromyces alliaceus</name>
    <name type="common">Aspergillus alliaceus</name>
    <dbReference type="NCBI Taxonomy" id="209559"/>
    <lineage>
        <taxon>Eukaryota</taxon>
        <taxon>Fungi</taxon>
        <taxon>Dikarya</taxon>
        <taxon>Ascomycota</taxon>
        <taxon>Pezizomycotina</taxon>
        <taxon>Eurotiomycetes</taxon>
        <taxon>Eurotiomycetidae</taxon>
        <taxon>Eurotiales</taxon>
        <taxon>Aspergillaceae</taxon>
        <taxon>Aspergillus</taxon>
        <taxon>Aspergillus subgen. Circumdati</taxon>
    </lineage>
</organism>
<protein>
    <submittedName>
        <fullName evidence="1">Uncharacterized protein</fullName>
    </submittedName>
</protein>
<dbReference type="Proteomes" id="UP000541154">
    <property type="component" value="Unassembled WGS sequence"/>
</dbReference>
<accession>A0A8H5ZX45</accession>